<dbReference type="PANTHER" id="PTHR38839">
    <property type="entry name" value="TRANSCRIPTIONAL REGULATOR WHID-RELATED"/>
    <property type="match status" value="1"/>
</dbReference>
<dbReference type="InterPro" id="IPR034768">
    <property type="entry name" value="4FE4S_WBL"/>
</dbReference>
<accession>A0ABZ1HD08</accession>
<feature type="region of interest" description="Disordered" evidence="12">
    <location>
        <begin position="1"/>
        <end position="32"/>
    </location>
</feature>
<keyword evidence="4" id="KW-0004">4Fe-4S</keyword>
<organism evidence="14 15">
    <name type="scientific">Streptomyces phaeochromogenes</name>
    <dbReference type="NCBI Taxonomy" id="1923"/>
    <lineage>
        <taxon>Bacteria</taxon>
        <taxon>Bacillati</taxon>
        <taxon>Actinomycetota</taxon>
        <taxon>Actinomycetes</taxon>
        <taxon>Kitasatosporales</taxon>
        <taxon>Streptomycetaceae</taxon>
        <taxon>Streptomyces</taxon>
        <taxon>Streptomyces phaeochromogenes group</taxon>
    </lineage>
</organism>
<keyword evidence="9" id="KW-0238">DNA-binding</keyword>
<feature type="region of interest" description="Disordered" evidence="12">
    <location>
        <begin position="103"/>
        <end position="134"/>
    </location>
</feature>
<evidence type="ECO:0000313" key="14">
    <source>
        <dbReference type="EMBL" id="WSD16471.1"/>
    </source>
</evidence>
<evidence type="ECO:0000256" key="3">
    <source>
        <dbReference type="ARBA" id="ARBA00006597"/>
    </source>
</evidence>
<keyword evidence="15" id="KW-1185">Reference proteome</keyword>
<feature type="compositionally biased region" description="Basic and acidic residues" evidence="12">
    <location>
        <begin position="13"/>
        <end position="32"/>
    </location>
</feature>
<protein>
    <submittedName>
        <fullName evidence="14">WhiB family transcriptional regulator</fullName>
    </submittedName>
</protein>
<evidence type="ECO:0000256" key="10">
    <source>
        <dbReference type="ARBA" id="ARBA00023157"/>
    </source>
</evidence>
<evidence type="ECO:0000256" key="4">
    <source>
        <dbReference type="ARBA" id="ARBA00022485"/>
    </source>
</evidence>
<comment type="cofactor">
    <cofactor evidence="1">
        <name>[4Fe-4S] cluster</name>
        <dbReference type="ChEBI" id="CHEBI:49883"/>
    </cofactor>
</comment>
<dbReference type="RefSeq" id="WP_326760086.1">
    <property type="nucleotide sequence ID" value="NZ_CP108382.1"/>
</dbReference>
<proteinExistence type="inferred from homology"/>
<evidence type="ECO:0000259" key="13">
    <source>
        <dbReference type="PROSITE" id="PS51674"/>
    </source>
</evidence>
<evidence type="ECO:0000256" key="6">
    <source>
        <dbReference type="ARBA" id="ARBA00023004"/>
    </source>
</evidence>
<evidence type="ECO:0000256" key="9">
    <source>
        <dbReference type="ARBA" id="ARBA00023125"/>
    </source>
</evidence>
<comment type="similarity">
    <text evidence="3">Belongs to the WhiB family.</text>
</comment>
<feature type="domain" description="4Fe-4S Wbl-type" evidence="13">
    <location>
        <begin position="38"/>
        <end position="99"/>
    </location>
</feature>
<dbReference type="Pfam" id="PF02467">
    <property type="entry name" value="Whib"/>
    <property type="match status" value="1"/>
</dbReference>
<evidence type="ECO:0000256" key="12">
    <source>
        <dbReference type="SAM" id="MobiDB-lite"/>
    </source>
</evidence>
<feature type="compositionally biased region" description="Pro residues" evidence="12">
    <location>
        <begin position="109"/>
        <end position="120"/>
    </location>
</feature>
<keyword evidence="8" id="KW-0805">Transcription regulation</keyword>
<keyword evidence="7" id="KW-0411">Iron-sulfur</keyword>
<evidence type="ECO:0000256" key="1">
    <source>
        <dbReference type="ARBA" id="ARBA00001966"/>
    </source>
</evidence>
<keyword evidence="6" id="KW-0408">Iron</keyword>
<evidence type="ECO:0000256" key="11">
    <source>
        <dbReference type="ARBA" id="ARBA00023163"/>
    </source>
</evidence>
<comment type="subcellular location">
    <subcellularLocation>
        <location evidence="2">Cytoplasm</location>
    </subcellularLocation>
</comment>
<feature type="compositionally biased region" description="Low complexity" evidence="12">
    <location>
        <begin position="162"/>
        <end position="173"/>
    </location>
</feature>
<reference evidence="14 15" key="1">
    <citation type="submission" date="2022-10" db="EMBL/GenBank/DDBJ databases">
        <title>The complete genomes of actinobacterial strains from the NBC collection.</title>
        <authorList>
            <person name="Joergensen T.S."/>
            <person name="Alvarez Arevalo M."/>
            <person name="Sterndorff E.B."/>
            <person name="Faurdal D."/>
            <person name="Vuksanovic O."/>
            <person name="Mourched A.-S."/>
            <person name="Charusanti P."/>
            <person name="Shaw S."/>
            <person name="Blin K."/>
            <person name="Weber T."/>
        </authorList>
    </citation>
    <scope>NUCLEOTIDE SEQUENCE [LARGE SCALE GENOMIC DNA]</scope>
    <source>
        <strain evidence="14 15">NBC 01752</strain>
    </source>
</reference>
<dbReference type="InterPro" id="IPR003482">
    <property type="entry name" value="Whib"/>
</dbReference>
<evidence type="ECO:0000256" key="8">
    <source>
        <dbReference type="ARBA" id="ARBA00023015"/>
    </source>
</evidence>
<name>A0ABZ1HD08_STRPH</name>
<dbReference type="Proteomes" id="UP001340816">
    <property type="component" value="Chromosome"/>
</dbReference>
<dbReference type="GeneID" id="93930264"/>
<sequence length="173" mass="19140">MRTPITGGAAPAHDQDRRLDHDRNGRDSRSRAWESNALCRNEDPELWFSGRTRATARALCHSCEVLEECRAAVMRREAGLPKCDRGGIVAGLTGPQRHALEKRLKRGPVLPPESPPPPRTPMLRSEPAPCGTRSAYQRHVRRGETVDDACRAANAQGASQYRRTGTTRLRPTG</sequence>
<gene>
    <name evidence="14" type="ORF">OHB35_26285</name>
</gene>
<keyword evidence="5" id="KW-0479">Metal-binding</keyword>
<evidence type="ECO:0000313" key="15">
    <source>
        <dbReference type="Proteomes" id="UP001340816"/>
    </source>
</evidence>
<evidence type="ECO:0000256" key="5">
    <source>
        <dbReference type="ARBA" id="ARBA00022723"/>
    </source>
</evidence>
<keyword evidence="10" id="KW-1015">Disulfide bond</keyword>
<keyword evidence="11" id="KW-0804">Transcription</keyword>
<dbReference type="PROSITE" id="PS51674">
    <property type="entry name" value="4FE4S_WBL"/>
    <property type="match status" value="1"/>
</dbReference>
<dbReference type="EMBL" id="CP109135">
    <property type="protein sequence ID" value="WSD16471.1"/>
    <property type="molecule type" value="Genomic_DNA"/>
</dbReference>
<evidence type="ECO:0000256" key="7">
    <source>
        <dbReference type="ARBA" id="ARBA00023014"/>
    </source>
</evidence>
<evidence type="ECO:0000256" key="2">
    <source>
        <dbReference type="ARBA" id="ARBA00004496"/>
    </source>
</evidence>
<feature type="region of interest" description="Disordered" evidence="12">
    <location>
        <begin position="154"/>
        <end position="173"/>
    </location>
</feature>